<dbReference type="EC" id="4.2.1.1" evidence="2"/>
<dbReference type="OrthoDB" id="25818at2759"/>
<dbReference type="CDD" id="cd04645">
    <property type="entry name" value="LbH_gamma_CA_like"/>
    <property type="match status" value="1"/>
</dbReference>
<reference evidence="2 3" key="1">
    <citation type="journal article" date="2010" name="Nature">
        <title>The Ectocarpus genome and the independent evolution of multicellularity in brown algae.</title>
        <authorList>
            <person name="Cock J.M."/>
            <person name="Sterck L."/>
            <person name="Rouze P."/>
            <person name="Scornet D."/>
            <person name="Allen A.E."/>
            <person name="Amoutzias G."/>
            <person name="Anthouard V."/>
            <person name="Artiguenave F."/>
            <person name="Aury J.M."/>
            <person name="Badger J.H."/>
            <person name="Beszteri B."/>
            <person name="Billiau K."/>
            <person name="Bonnet E."/>
            <person name="Bothwell J.H."/>
            <person name="Bowler C."/>
            <person name="Boyen C."/>
            <person name="Brownlee C."/>
            <person name="Carrano C.J."/>
            <person name="Charrier B."/>
            <person name="Cho G.Y."/>
            <person name="Coelho S.M."/>
            <person name="Collen J."/>
            <person name="Corre E."/>
            <person name="Da Silva C."/>
            <person name="Delage L."/>
            <person name="Delaroque N."/>
            <person name="Dittami S.M."/>
            <person name="Doulbeau S."/>
            <person name="Elias M."/>
            <person name="Farnham G."/>
            <person name="Gachon C.M."/>
            <person name="Gschloessl B."/>
            <person name="Heesch S."/>
            <person name="Jabbari K."/>
            <person name="Jubin C."/>
            <person name="Kawai H."/>
            <person name="Kimura K."/>
            <person name="Kloareg B."/>
            <person name="Kupper F.C."/>
            <person name="Lang D."/>
            <person name="Le Bail A."/>
            <person name="Leblanc C."/>
            <person name="Lerouge P."/>
            <person name="Lohr M."/>
            <person name="Lopez P.J."/>
            <person name="Martens C."/>
            <person name="Maumus F."/>
            <person name="Michel G."/>
            <person name="Miranda-Saavedra D."/>
            <person name="Morales J."/>
            <person name="Moreau H."/>
            <person name="Motomura T."/>
            <person name="Nagasato C."/>
            <person name="Napoli C.A."/>
            <person name="Nelson D.R."/>
            <person name="Nyvall-Collen P."/>
            <person name="Peters A.F."/>
            <person name="Pommier C."/>
            <person name="Potin P."/>
            <person name="Poulain J."/>
            <person name="Quesneville H."/>
            <person name="Read B."/>
            <person name="Rensing S.A."/>
            <person name="Ritter A."/>
            <person name="Rousvoal S."/>
            <person name="Samanta M."/>
            <person name="Samson G."/>
            <person name="Schroeder D.C."/>
            <person name="Segurens B."/>
            <person name="Strittmatter M."/>
            <person name="Tonon T."/>
            <person name="Tregear J.W."/>
            <person name="Valentin K."/>
            <person name="von Dassow P."/>
            <person name="Yamagishi T."/>
            <person name="Van de Peer Y."/>
            <person name="Wincker P."/>
        </authorList>
    </citation>
    <scope>NUCLEOTIDE SEQUENCE [LARGE SCALE GENOMIC DNA]</scope>
    <source>
        <strain evidence="3">Ec32 / CCAP1310/4</strain>
    </source>
</reference>
<dbReference type="InterPro" id="IPR047324">
    <property type="entry name" value="LbH_gamma_CA-like"/>
</dbReference>
<gene>
    <name evidence="2" type="ORF">Esi_0174_0029</name>
</gene>
<name>D8LGM4_ECTSI</name>
<dbReference type="InterPro" id="IPR056729">
    <property type="entry name" value="GMPPB_C"/>
</dbReference>
<dbReference type="EMBL" id="FN649729">
    <property type="protein sequence ID" value="CBN75766.1"/>
    <property type="molecule type" value="Genomic_DNA"/>
</dbReference>
<evidence type="ECO:0000313" key="3">
    <source>
        <dbReference type="Proteomes" id="UP000002630"/>
    </source>
</evidence>
<dbReference type="OMA" id="AHVRQNT"/>
<dbReference type="eggNOG" id="ENOG502S25M">
    <property type="taxonomic scope" value="Eukaryota"/>
</dbReference>
<proteinExistence type="predicted"/>
<dbReference type="EMBL" id="FN648244">
    <property type="protein sequence ID" value="CBN75766.1"/>
    <property type="molecule type" value="Genomic_DNA"/>
</dbReference>
<dbReference type="InterPro" id="IPR050484">
    <property type="entry name" value="Transf_Hexapept/Carb_Anhydrase"/>
</dbReference>
<feature type="domain" description="Mannose-1-phosphate guanyltransferase C-terminal" evidence="1">
    <location>
        <begin position="87"/>
        <end position="165"/>
    </location>
</feature>
<dbReference type="SUPFAM" id="SSF51161">
    <property type="entry name" value="Trimeric LpxA-like enzymes"/>
    <property type="match status" value="1"/>
</dbReference>
<protein>
    <submittedName>
        <fullName evidence="2">Carbonic anhydrase</fullName>
        <ecNumber evidence="2">4.2.1.1</ecNumber>
    </submittedName>
</protein>
<dbReference type="Gene3D" id="2.160.10.10">
    <property type="entry name" value="Hexapeptide repeat proteins"/>
    <property type="match status" value="1"/>
</dbReference>
<accession>D8LGM4</accession>
<evidence type="ECO:0000259" key="1">
    <source>
        <dbReference type="Pfam" id="PF25087"/>
    </source>
</evidence>
<dbReference type="InterPro" id="IPR011004">
    <property type="entry name" value="Trimer_LpxA-like_sf"/>
</dbReference>
<dbReference type="InParanoid" id="D8LGM4"/>
<dbReference type="PANTHER" id="PTHR13061:SF50">
    <property type="entry name" value="GAMMA CARBONIC ANHYDRASE 1, MITOCHONDRIAL"/>
    <property type="match status" value="1"/>
</dbReference>
<sequence>MTSVSRTLGRCLRETGQALHRFGHQCQDSTLIMETFSRHRQLMPLAASAPAVAKDAWVAPSATLVGEVDVSGEASVWYGAVVRGDTGAVAIGKGSNVQDDAILGSGDVSVGAGVTIGHGAIIKSSTVADGSMVGMKAVVESATVEQGSIVAAGAVVEPDTVVGAGQVWGGNPAVYMRDVTPAEKAQLTKSAEGYVALAGSHATSIAA</sequence>
<dbReference type="STRING" id="2880.D8LGM4"/>
<dbReference type="Proteomes" id="UP000002630">
    <property type="component" value="Linkage Group LG04"/>
</dbReference>
<keyword evidence="2" id="KW-0456">Lyase</keyword>
<organism evidence="2 3">
    <name type="scientific">Ectocarpus siliculosus</name>
    <name type="common">Brown alga</name>
    <name type="synonym">Conferva siliculosa</name>
    <dbReference type="NCBI Taxonomy" id="2880"/>
    <lineage>
        <taxon>Eukaryota</taxon>
        <taxon>Sar</taxon>
        <taxon>Stramenopiles</taxon>
        <taxon>Ochrophyta</taxon>
        <taxon>PX clade</taxon>
        <taxon>Phaeophyceae</taxon>
        <taxon>Ectocarpales</taxon>
        <taxon>Ectocarpaceae</taxon>
        <taxon>Ectocarpus</taxon>
    </lineage>
</organism>
<dbReference type="SMR" id="D8LGM4"/>
<dbReference type="Pfam" id="PF25087">
    <property type="entry name" value="GMPPB_C"/>
    <property type="match status" value="1"/>
</dbReference>
<dbReference type="AlphaFoldDB" id="D8LGM4"/>
<dbReference type="GO" id="GO:0004089">
    <property type="term" value="F:carbonate dehydratase activity"/>
    <property type="evidence" value="ECO:0007669"/>
    <property type="project" value="UniProtKB-EC"/>
</dbReference>
<keyword evidence="3" id="KW-1185">Reference proteome</keyword>
<dbReference type="PANTHER" id="PTHR13061">
    <property type="entry name" value="DYNACTIN SUBUNIT P25"/>
    <property type="match status" value="1"/>
</dbReference>
<evidence type="ECO:0000313" key="2">
    <source>
        <dbReference type="EMBL" id="CBN75766.1"/>
    </source>
</evidence>